<evidence type="ECO:0000313" key="2">
    <source>
        <dbReference type="Proteomes" id="UP000039865"/>
    </source>
</evidence>
<accession>A0A078B351</accession>
<dbReference type="Proteomes" id="UP000039865">
    <property type="component" value="Unassembled WGS sequence"/>
</dbReference>
<name>A0A078B351_STYLE</name>
<organism evidence="1 2">
    <name type="scientific">Stylonychia lemnae</name>
    <name type="common">Ciliate</name>
    <dbReference type="NCBI Taxonomy" id="5949"/>
    <lineage>
        <taxon>Eukaryota</taxon>
        <taxon>Sar</taxon>
        <taxon>Alveolata</taxon>
        <taxon>Ciliophora</taxon>
        <taxon>Intramacronucleata</taxon>
        <taxon>Spirotrichea</taxon>
        <taxon>Stichotrichia</taxon>
        <taxon>Sporadotrichida</taxon>
        <taxon>Oxytrichidae</taxon>
        <taxon>Stylonychinae</taxon>
        <taxon>Stylonychia</taxon>
    </lineage>
</organism>
<proteinExistence type="predicted"/>
<gene>
    <name evidence="1" type="primary">Contig14181.g15119</name>
    <name evidence="1" type="ORF">STYLEM_17028</name>
</gene>
<dbReference type="EMBL" id="CCKQ01016051">
    <property type="protein sequence ID" value="CDW87913.1"/>
    <property type="molecule type" value="Genomic_DNA"/>
</dbReference>
<dbReference type="InParanoid" id="A0A078B351"/>
<keyword evidence="2" id="KW-1185">Reference proteome</keyword>
<evidence type="ECO:0000313" key="1">
    <source>
        <dbReference type="EMBL" id="CDW87913.1"/>
    </source>
</evidence>
<reference evidence="1 2" key="1">
    <citation type="submission" date="2014-06" db="EMBL/GenBank/DDBJ databases">
        <authorList>
            <person name="Swart Estienne"/>
        </authorList>
    </citation>
    <scope>NUCLEOTIDE SEQUENCE [LARGE SCALE GENOMIC DNA]</scope>
    <source>
        <strain evidence="1 2">130c</strain>
    </source>
</reference>
<sequence>MESPITFLNNNFDNLRLYDDSHEISVKRQYNQKLNESEGNFSSSLGSADSQTSTIYSLNNSPQKDYNIIYGGSNDNILEESFTQDRPDVCETKPKSQRTLEFLVEAEEEMLSIWKSSTKKAIVKPIIQNLQQTTCKQNQQNIQASSLIKQESQNTHDDDYTLQNAQWHYESEYLRQEVPERPSNPVPSRSAQINYYSQNPVMHDFNQQLPQYQQIYYQSFEDFNQYCESDLISDQTNQQDNFYTANFQTQQYSQDQAFFNYQYQQLQFSQQNQMNGFSPFYYTSFQNEESQNFYNYTQTIDHQQQQL</sequence>
<dbReference type="AlphaFoldDB" id="A0A078B351"/>
<protein>
    <submittedName>
        <fullName evidence="1">Uncharacterized protein</fullName>
    </submittedName>
</protein>